<evidence type="ECO:0000313" key="1">
    <source>
        <dbReference type="EMBL" id="KAF4503444.1"/>
    </source>
</evidence>
<reference evidence="1" key="1">
    <citation type="submission" date="2020-01" db="EMBL/GenBank/DDBJ databases">
        <title>Identification and distribution of gene clusters putatively required for synthesis of sphingolipid metabolism inhibitors in phylogenetically diverse species of the filamentous fungus Fusarium.</title>
        <authorList>
            <person name="Kim H.-S."/>
            <person name="Busman M."/>
            <person name="Brown D.W."/>
            <person name="Divon H."/>
            <person name="Uhlig S."/>
            <person name="Proctor R.H."/>
        </authorList>
    </citation>
    <scope>NUCLEOTIDE SEQUENCE</scope>
    <source>
        <strain evidence="1">NRRL 31653</strain>
    </source>
</reference>
<sequence>MAAIKNIALITTSTRKSRVGPQITSGMKLNVVNTRPALGFHGGVGDDLWLPGAGKLGDDTKKDIIAETPIILNSFGELKDLMEKQVPKDSQK</sequence>
<dbReference type="AlphaFoldDB" id="A0A9P5BJY2"/>
<keyword evidence="2" id="KW-1185">Reference proteome</keyword>
<organism evidence="1 2">
    <name type="scientific">Fusarium agapanthi</name>
    <dbReference type="NCBI Taxonomy" id="1803897"/>
    <lineage>
        <taxon>Eukaryota</taxon>
        <taxon>Fungi</taxon>
        <taxon>Dikarya</taxon>
        <taxon>Ascomycota</taxon>
        <taxon>Pezizomycotina</taxon>
        <taxon>Sordariomycetes</taxon>
        <taxon>Hypocreomycetidae</taxon>
        <taxon>Hypocreales</taxon>
        <taxon>Nectriaceae</taxon>
        <taxon>Fusarium</taxon>
        <taxon>Fusarium fujikuroi species complex</taxon>
    </lineage>
</organism>
<comment type="caution">
    <text evidence="1">The sequence shown here is derived from an EMBL/GenBank/DDBJ whole genome shotgun (WGS) entry which is preliminary data.</text>
</comment>
<dbReference type="Proteomes" id="UP000737391">
    <property type="component" value="Unassembled WGS sequence"/>
</dbReference>
<dbReference type="OrthoDB" id="68575at2759"/>
<gene>
    <name evidence="1" type="ORF">FAGAP_298</name>
</gene>
<evidence type="ECO:0000313" key="2">
    <source>
        <dbReference type="Proteomes" id="UP000737391"/>
    </source>
</evidence>
<protein>
    <submittedName>
        <fullName evidence="1">Nadph-dependent fmn reductase</fullName>
    </submittedName>
</protein>
<proteinExistence type="predicted"/>
<name>A0A9P5BJY2_9HYPO</name>
<dbReference type="EMBL" id="LUFC02000018">
    <property type="protein sequence ID" value="KAF4503444.1"/>
    <property type="molecule type" value="Genomic_DNA"/>
</dbReference>
<accession>A0A9P5BJY2</accession>